<gene>
    <name evidence="1" type="ORF">B0A52_04629</name>
</gene>
<name>A0A438N8S6_EXOME</name>
<dbReference type="EMBL" id="NAJM01000014">
    <property type="protein sequence ID" value="RVX72031.1"/>
    <property type="molecule type" value="Genomic_DNA"/>
</dbReference>
<reference evidence="1 2" key="1">
    <citation type="submission" date="2017-03" db="EMBL/GenBank/DDBJ databases">
        <title>Genomes of endolithic fungi from Antarctica.</title>
        <authorList>
            <person name="Coleine C."/>
            <person name="Masonjones S."/>
            <person name="Stajich J.E."/>
        </authorList>
    </citation>
    <scope>NUCLEOTIDE SEQUENCE [LARGE SCALE GENOMIC DNA]</scope>
    <source>
        <strain evidence="1 2">CCFEE 6314</strain>
    </source>
</reference>
<proteinExistence type="predicted"/>
<accession>A0A438N8S6</accession>
<dbReference type="OrthoDB" id="10270867at2759"/>
<sequence length="330" mass="38423">MDYVDDHSDSIPEVRVGVNAVLAAMRSSRNPDPTKVLISVKSRPRERTIYDEPHQPITFHVPRHLLTKHSKFFHAQLSKTDAQARDFTIDLNTYCGSFQVFLVWLLYRERICVRKCQRGSTYYEVDKELGPTPTDYEMNGWMHDFYLDEQYEGHLPELWALVMRLECRAFQNHIMTTMYVFLDLEPSVPQLLDVIAGFIAHPFDLKDSLACNMIIDMLASWGPRDGDWAGYLAAENLQADWMTEQPEVFDRLVRRSYWVHAIGSTIKIDPSFCHRWHFHDSEDEIEQCGTFPNNGYPLQEVTEWIEKAKAIRAIFETSVREMTVTFSSNA</sequence>
<dbReference type="Proteomes" id="UP000288859">
    <property type="component" value="Unassembled WGS sequence"/>
</dbReference>
<dbReference type="VEuPathDB" id="FungiDB:PV10_01086"/>
<evidence type="ECO:0000313" key="1">
    <source>
        <dbReference type="EMBL" id="RVX72031.1"/>
    </source>
</evidence>
<comment type="caution">
    <text evidence="1">The sequence shown here is derived from an EMBL/GenBank/DDBJ whole genome shotgun (WGS) entry which is preliminary data.</text>
</comment>
<protein>
    <recommendedName>
        <fullName evidence="3">BTB domain-containing protein</fullName>
    </recommendedName>
</protein>
<organism evidence="1 2">
    <name type="scientific">Exophiala mesophila</name>
    <name type="common">Black yeast-like fungus</name>
    <dbReference type="NCBI Taxonomy" id="212818"/>
    <lineage>
        <taxon>Eukaryota</taxon>
        <taxon>Fungi</taxon>
        <taxon>Dikarya</taxon>
        <taxon>Ascomycota</taxon>
        <taxon>Pezizomycotina</taxon>
        <taxon>Eurotiomycetes</taxon>
        <taxon>Chaetothyriomycetidae</taxon>
        <taxon>Chaetothyriales</taxon>
        <taxon>Herpotrichiellaceae</taxon>
        <taxon>Exophiala</taxon>
    </lineage>
</organism>
<dbReference type="AlphaFoldDB" id="A0A438N8S6"/>
<evidence type="ECO:0000313" key="2">
    <source>
        <dbReference type="Proteomes" id="UP000288859"/>
    </source>
</evidence>
<evidence type="ECO:0008006" key="3">
    <source>
        <dbReference type="Google" id="ProtNLM"/>
    </source>
</evidence>